<dbReference type="InterPro" id="IPR006300">
    <property type="entry name" value="FlgB"/>
</dbReference>
<evidence type="ECO:0000256" key="6">
    <source>
        <dbReference type="PIRNR" id="PIRNR002889"/>
    </source>
</evidence>
<dbReference type="Pfam" id="PF00460">
    <property type="entry name" value="Flg_bb_rod"/>
    <property type="match status" value="1"/>
</dbReference>
<keyword evidence="8" id="KW-0969">Cilium</keyword>
<comment type="function">
    <text evidence="5 6">Structural component of flagellum, the bacterial motility apparatus. Part of the rod structure of flagellar basal body.</text>
</comment>
<evidence type="ECO:0000256" key="1">
    <source>
        <dbReference type="ARBA" id="ARBA00004117"/>
    </source>
</evidence>
<dbReference type="InterPro" id="IPR019776">
    <property type="entry name" value="Flagellar_basal_body_rod_CS"/>
</dbReference>
<dbReference type="PANTHER" id="PTHR30435">
    <property type="entry name" value="FLAGELLAR PROTEIN"/>
    <property type="match status" value="1"/>
</dbReference>
<dbReference type="PROSITE" id="PS00588">
    <property type="entry name" value="FLAGELLA_BB_ROD"/>
    <property type="match status" value="1"/>
</dbReference>
<keyword evidence="8" id="KW-0282">Flagellum</keyword>
<sequence>MAISFENALGVLPGTLQYRTQRAEVLASNIANVDTPGYRAKDLSFDHILGQQQAQLRLQQSDSRHIALPGTELEESVVERDVRQPSSDGNSVELGVEQAAFMRNNMEFQTSFTFLNMKMKGLQRAINGQ</sequence>
<dbReference type="PANTHER" id="PTHR30435:SF12">
    <property type="entry name" value="FLAGELLAR BASAL BODY ROD PROTEIN FLGB"/>
    <property type="match status" value="1"/>
</dbReference>
<comment type="subcellular location">
    <subcellularLocation>
        <location evidence="1 6">Bacterial flagellum basal body</location>
    </subcellularLocation>
</comment>
<comment type="similarity">
    <text evidence="2 6">Belongs to the flagella basal body rod proteins family.</text>
</comment>
<evidence type="ECO:0000256" key="3">
    <source>
        <dbReference type="ARBA" id="ARBA00014376"/>
    </source>
</evidence>
<dbReference type="NCBIfam" id="TIGR01396">
    <property type="entry name" value="FlgB"/>
    <property type="match status" value="1"/>
</dbReference>
<dbReference type="EMBL" id="JBEWTB010000002">
    <property type="protein sequence ID" value="MET4755141.1"/>
    <property type="molecule type" value="Genomic_DNA"/>
</dbReference>
<evidence type="ECO:0000256" key="5">
    <source>
        <dbReference type="ARBA" id="ARBA00024934"/>
    </source>
</evidence>
<accession>A0ABV2SBJ7</accession>
<evidence type="ECO:0000259" key="7">
    <source>
        <dbReference type="Pfam" id="PF00460"/>
    </source>
</evidence>
<keyword evidence="8" id="KW-0966">Cell projection</keyword>
<dbReference type="RefSeq" id="WP_354009595.1">
    <property type="nucleotide sequence ID" value="NZ_JBEWTA010000001.1"/>
</dbReference>
<gene>
    <name evidence="8" type="ORF">V5J35_000333</name>
</gene>
<protein>
    <recommendedName>
        <fullName evidence="3 6">Flagellar basal body rod protein FlgB</fullName>
    </recommendedName>
</protein>
<comment type="subunit">
    <text evidence="6">The basal body constitutes a major portion of the flagellar organelle and consists of a number of rings mounted on a central rod.</text>
</comment>
<feature type="domain" description="Flagellar basal body rod protein N-terminal" evidence="7">
    <location>
        <begin position="14"/>
        <end position="39"/>
    </location>
</feature>
<comment type="caution">
    <text evidence="8">The sequence shown here is derived from an EMBL/GenBank/DDBJ whole genome shotgun (WGS) entry which is preliminary data.</text>
</comment>
<dbReference type="InterPro" id="IPR001444">
    <property type="entry name" value="Flag_bb_rod_N"/>
</dbReference>
<proteinExistence type="inferred from homology"/>
<reference evidence="8 9" key="1">
    <citation type="submission" date="2024-06" db="EMBL/GenBank/DDBJ databases">
        <title>Genomic Encyclopedia of Type Strains, Phase V (KMG-V): Genome sequencing to study the core and pangenomes of soil and plant-associated prokaryotes.</title>
        <authorList>
            <person name="Whitman W."/>
        </authorList>
    </citation>
    <scope>NUCLEOTIDE SEQUENCE [LARGE SCALE GENOMIC DNA]</scope>
    <source>
        <strain evidence="8 9">NE40</strain>
    </source>
</reference>
<keyword evidence="9" id="KW-1185">Reference proteome</keyword>
<name>A0ABV2SBJ7_9GAMM</name>
<evidence type="ECO:0000313" key="8">
    <source>
        <dbReference type="EMBL" id="MET4755141.1"/>
    </source>
</evidence>
<evidence type="ECO:0000256" key="2">
    <source>
        <dbReference type="ARBA" id="ARBA00009677"/>
    </source>
</evidence>
<evidence type="ECO:0000313" key="9">
    <source>
        <dbReference type="Proteomes" id="UP001549366"/>
    </source>
</evidence>
<keyword evidence="4 6" id="KW-0975">Bacterial flagellum</keyword>
<dbReference type="Proteomes" id="UP001549366">
    <property type="component" value="Unassembled WGS sequence"/>
</dbReference>
<organism evidence="8 9">
    <name type="scientific">Endozoicomonas lisbonensis</name>
    <dbReference type="NCBI Taxonomy" id="3120522"/>
    <lineage>
        <taxon>Bacteria</taxon>
        <taxon>Pseudomonadati</taxon>
        <taxon>Pseudomonadota</taxon>
        <taxon>Gammaproteobacteria</taxon>
        <taxon>Oceanospirillales</taxon>
        <taxon>Endozoicomonadaceae</taxon>
        <taxon>Endozoicomonas</taxon>
    </lineage>
</organism>
<evidence type="ECO:0000256" key="4">
    <source>
        <dbReference type="ARBA" id="ARBA00023143"/>
    </source>
</evidence>
<dbReference type="PIRSF" id="PIRSF002889">
    <property type="entry name" value="Rod_FlgB"/>
    <property type="match status" value="1"/>
</dbReference>